<dbReference type="SUPFAM" id="SSF47384">
    <property type="entry name" value="Homodimeric domain of signal transducing histidine kinase"/>
    <property type="match status" value="1"/>
</dbReference>
<evidence type="ECO:0000256" key="9">
    <source>
        <dbReference type="ARBA" id="ARBA00022741"/>
    </source>
</evidence>
<evidence type="ECO:0000256" key="14">
    <source>
        <dbReference type="ARBA" id="ARBA00023136"/>
    </source>
</evidence>
<dbReference type="SMART" id="SM00387">
    <property type="entry name" value="HATPase_c"/>
    <property type="match status" value="1"/>
</dbReference>
<evidence type="ECO:0000256" key="15">
    <source>
        <dbReference type="ARBA" id="ARBA00073143"/>
    </source>
</evidence>
<keyword evidence="11" id="KW-0067">ATP-binding</keyword>
<dbReference type="CDD" id="cd00082">
    <property type="entry name" value="HisKA"/>
    <property type="match status" value="1"/>
</dbReference>
<keyword evidence="13" id="KW-0902">Two-component regulatory system</keyword>
<dbReference type="PROSITE" id="PS50885">
    <property type="entry name" value="HAMP"/>
    <property type="match status" value="1"/>
</dbReference>
<protein>
    <recommendedName>
        <fullName evidence="15">C4-dicarboxylate transport sensor protein DctB</fullName>
        <ecNumber evidence="3">2.7.13.3</ecNumber>
    </recommendedName>
</protein>
<reference evidence="18 19" key="1">
    <citation type="submission" date="2020-08" db="EMBL/GenBank/DDBJ databases">
        <title>Oceanospirillum sp. nov. isolated from marine sediment.</title>
        <authorList>
            <person name="Ji X."/>
        </authorList>
    </citation>
    <scope>NUCLEOTIDE SEQUENCE [LARGE SCALE GENOMIC DNA]</scope>
    <source>
        <strain evidence="18 19">D5</strain>
    </source>
</reference>
<dbReference type="InterPro" id="IPR036097">
    <property type="entry name" value="HisK_dim/P_sf"/>
</dbReference>
<keyword evidence="8" id="KW-0812">Transmembrane</keyword>
<dbReference type="FunFam" id="1.10.287.130:FF:000049">
    <property type="entry name" value="C4-dicarboxylate transport sensor protein DctB"/>
    <property type="match status" value="1"/>
</dbReference>
<evidence type="ECO:0000256" key="13">
    <source>
        <dbReference type="ARBA" id="ARBA00023012"/>
    </source>
</evidence>
<dbReference type="InterPro" id="IPR036890">
    <property type="entry name" value="HATPase_C_sf"/>
</dbReference>
<dbReference type="PROSITE" id="PS50109">
    <property type="entry name" value="HIS_KIN"/>
    <property type="match status" value="1"/>
</dbReference>
<dbReference type="AlphaFoldDB" id="A0A839IR33"/>
<proteinExistence type="predicted"/>
<dbReference type="GO" id="GO:0005524">
    <property type="term" value="F:ATP binding"/>
    <property type="evidence" value="ECO:0007669"/>
    <property type="project" value="UniProtKB-KW"/>
</dbReference>
<sequence>MIRHLGIGGRLALAFALIAAMSLLAAGLARQTSSTLEKQLDDLRGSDISVLATAALLNDTNRRVVASVPRIVTAESAYNRREARLQLDQALQDMKRLMQDLPDYDNYFRDISSQISNSVGLLYLAVEHREKLVWQGYGERQLLFPLYQGLIRQLEHRQTLNPGNRIWPALLRRIEYLAGLAEKIANDSSFNELDYTFLRLESLSDDIRALLKRLPNNALTFQQQQQLDHLLMMASRQGELFRIKNDELDFRYQESYLMRVSQDHIRQLAIQIGHYTLQVNDNIDEEIEKVSAALERNSRLALTLSLISLFVAAGVSWWYVRQNVLGRIRYLQSCMRAIAAGELATEVSIRGRDEVATMGRDLQHFQQTALKEARIQRQLQSEIQERLMAERQLRKTQEELIQAGKLAALGQLSVAITHEINQPLTAISSHLHTAGRWLDNDRPDRARNSLDKIKILLEKTAGITRHLRGFARKSDSDNSAVRLLPVINAAIELVSPKAGFVNIARNCPEHLYVMAEPIRLEQVLVNVLSNALDAVSGREMPRIRLDVSQHAGLVDIAVTDNGCGIAPELIGQIFDPYYTDKAPEAGLGLGLAISYNIMQDFNGQILVHSEPEQGSCFTLQLHNAPEEWHADSAD</sequence>
<dbReference type="InterPro" id="IPR005467">
    <property type="entry name" value="His_kinase_dom"/>
</dbReference>
<keyword evidence="7" id="KW-0808">Transferase</keyword>
<comment type="subcellular location">
    <subcellularLocation>
        <location evidence="2">Cell inner membrane</location>
        <topology evidence="2">Multi-pass membrane protein</topology>
    </subcellularLocation>
</comment>
<evidence type="ECO:0000259" key="17">
    <source>
        <dbReference type="PROSITE" id="PS50885"/>
    </source>
</evidence>
<dbReference type="RefSeq" id="WP_182809158.1">
    <property type="nucleotide sequence ID" value="NZ_JACJFM010000014.1"/>
</dbReference>
<evidence type="ECO:0000256" key="4">
    <source>
        <dbReference type="ARBA" id="ARBA00022475"/>
    </source>
</evidence>
<comment type="catalytic activity">
    <reaction evidence="1">
        <text>ATP + protein L-histidine = ADP + protein N-phospho-L-histidine.</text>
        <dbReference type="EC" id="2.7.13.3"/>
    </reaction>
</comment>
<evidence type="ECO:0000256" key="11">
    <source>
        <dbReference type="ARBA" id="ARBA00022840"/>
    </source>
</evidence>
<evidence type="ECO:0000256" key="1">
    <source>
        <dbReference type="ARBA" id="ARBA00000085"/>
    </source>
</evidence>
<dbReference type="InterPro" id="IPR003661">
    <property type="entry name" value="HisK_dim/P_dom"/>
</dbReference>
<dbReference type="Proteomes" id="UP000565262">
    <property type="component" value="Unassembled WGS sequence"/>
</dbReference>
<name>A0A839IR33_9GAMM</name>
<evidence type="ECO:0000256" key="10">
    <source>
        <dbReference type="ARBA" id="ARBA00022777"/>
    </source>
</evidence>
<evidence type="ECO:0000256" key="3">
    <source>
        <dbReference type="ARBA" id="ARBA00012438"/>
    </source>
</evidence>
<dbReference type="Gene3D" id="6.10.340.10">
    <property type="match status" value="1"/>
</dbReference>
<keyword evidence="9" id="KW-0547">Nucleotide-binding</keyword>
<dbReference type="EC" id="2.7.13.3" evidence="3"/>
<dbReference type="PANTHER" id="PTHR43065:SF46">
    <property type="entry name" value="C4-DICARBOXYLATE TRANSPORT SENSOR PROTEIN DCTB"/>
    <property type="match status" value="1"/>
</dbReference>
<keyword evidence="10" id="KW-0418">Kinase</keyword>
<keyword evidence="5" id="KW-0997">Cell inner membrane</keyword>
<dbReference type="SMART" id="SM00388">
    <property type="entry name" value="HisKA"/>
    <property type="match status" value="1"/>
</dbReference>
<dbReference type="InterPro" id="IPR004358">
    <property type="entry name" value="Sig_transdc_His_kin-like_C"/>
</dbReference>
<evidence type="ECO:0000256" key="5">
    <source>
        <dbReference type="ARBA" id="ARBA00022519"/>
    </source>
</evidence>
<evidence type="ECO:0000256" key="2">
    <source>
        <dbReference type="ARBA" id="ARBA00004429"/>
    </source>
</evidence>
<dbReference type="GO" id="GO:0005886">
    <property type="term" value="C:plasma membrane"/>
    <property type="evidence" value="ECO:0007669"/>
    <property type="project" value="UniProtKB-SubCell"/>
</dbReference>
<dbReference type="Gene3D" id="1.10.287.130">
    <property type="match status" value="1"/>
</dbReference>
<dbReference type="PANTHER" id="PTHR43065">
    <property type="entry name" value="SENSOR HISTIDINE KINASE"/>
    <property type="match status" value="1"/>
</dbReference>
<dbReference type="GO" id="GO:0000155">
    <property type="term" value="F:phosphorelay sensor kinase activity"/>
    <property type="evidence" value="ECO:0007669"/>
    <property type="project" value="InterPro"/>
</dbReference>
<accession>A0A839IR33</accession>
<evidence type="ECO:0000313" key="19">
    <source>
        <dbReference type="Proteomes" id="UP000565262"/>
    </source>
</evidence>
<comment type="caution">
    <text evidence="18">The sequence shown here is derived from an EMBL/GenBank/DDBJ whole genome shotgun (WGS) entry which is preliminary data.</text>
</comment>
<dbReference type="SUPFAM" id="SSF55874">
    <property type="entry name" value="ATPase domain of HSP90 chaperone/DNA topoisomerase II/histidine kinase"/>
    <property type="match status" value="1"/>
</dbReference>
<evidence type="ECO:0000256" key="12">
    <source>
        <dbReference type="ARBA" id="ARBA00022989"/>
    </source>
</evidence>
<organism evidence="18 19">
    <name type="scientific">Oceanospirillum sediminis</name>
    <dbReference type="NCBI Taxonomy" id="2760088"/>
    <lineage>
        <taxon>Bacteria</taxon>
        <taxon>Pseudomonadati</taxon>
        <taxon>Pseudomonadota</taxon>
        <taxon>Gammaproteobacteria</taxon>
        <taxon>Oceanospirillales</taxon>
        <taxon>Oceanospirillaceae</taxon>
        <taxon>Oceanospirillum</taxon>
    </lineage>
</organism>
<evidence type="ECO:0000256" key="7">
    <source>
        <dbReference type="ARBA" id="ARBA00022679"/>
    </source>
</evidence>
<evidence type="ECO:0000259" key="16">
    <source>
        <dbReference type="PROSITE" id="PS50109"/>
    </source>
</evidence>
<dbReference type="PRINTS" id="PR00344">
    <property type="entry name" value="BCTRLSENSOR"/>
</dbReference>
<dbReference type="InterPro" id="IPR003594">
    <property type="entry name" value="HATPase_dom"/>
</dbReference>
<keyword evidence="6" id="KW-0597">Phosphoprotein</keyword>
<dbReference type="InterPro" id="IPR003660">
    <property type="entry name" value="HAMP_dom"/>
</dbReference>
<evidence type="ECO:0000313" key="18">
    <source>
        <dbReference type="EMBL" id="MBB1487381.1"/>
    </source>
</evidence>
<feature type="domain" description="HAMP" evidence="17">
    <location>
        <begin position="322"/>
        <end position="374"/>
    </location>
</feature>
<keyword evidence="14" id="KW-0472">Membrane</keyword>
<dbReference type="Pfam" id="PF02518">
    <property type="entry name" value="HATPase_c"/>
    <property type="match status" value="1"/>
</dbReference>
<evidence type="ECO:0000256" key="8">
    <source>
        <dbReference type="ARBA" id="ARBA00022692"/>
    </source>
</evidence>
<dbReference type="Gene3D" id="3.30.565.10">
    <property type="entry name" value="Histidine kinase-like ATPase, C-terminal domain"/>
    <property type="match status" value="1"/>
</dbReference>
<dbReference type="SMART" id="SM00304">
    <property type="entry name" value="HAMP"/>
    <property type="match status" value="1"/>
</dbReference>
<feature type="domain" description="Histidine kinase" evidence="16">
    <location>
        <begin position="415"/>
        <end position="625"/>
    </location>
</feature>
<dbReference type="Pfam" id="PF00672">
    <property type="entry name" value="HAMP"/>
    <property type="match status" value="1"/>
</dbReference>
<gene>
    <name evidence="18" type="ORF">H4O21_12265</name>
</gene>
<keyword evidence="19" id="KW-1185">Reference proteome</keyword>
<keyword evidence="12" id="KW-1133">Transmembrane helix</keyword>
<evidence type="ECO:0000256" key="6">
    <source>
        <dbReference type="ARBA" id="ARBA00022553"/>
    </source>
</evidence>
<dbReference type="EMBL" id="JACJFM010000014">
    <property type="protein sequence ID" value="MBB1487381.1"/>
    <property type="molecule type" value="Genomic_DNA"/>
</dbReference>
<keyword evidence="4" id="KW-1003">Cell membrane</keyword>
<dbReference type="CDD" id="cd06225">
    <property type="entry name" value="HAMP"/>
    <property type="match status" value="1"/>
</dbReference>